<keyword evidence="1" id="KW-1133">Transmembrane helix</keyword>
<feature type="transmembrane region" description="Helical" evidence="1">
    <location>
        <begin position="12"/>
        <end position="31"/>
    </location>
</feature>
<proteinExistence type="predicted"/>
<keyword evidence="1" id="KW-0812">Transmembrane</keyword>
<dbReference type="Proteomes" id="UP000824056">
    <property type="component" value="Unassembled WGS sequence"/>
</dbReference>
<evidence type="ECO:0000313" key="3">
    <source>
        <dbReference type="Proteomes" id="UP000824056"/>
    </source>
</evidence>
<organism evidence="2 3">
    <name type="scientific">Candidatus Blautia pullicola</name>
    <dbReference type="NCBI Taxonomy" id="2838498"/>
    <lineage>
        <taxon>Bacteria</taxon>
        <taxon>Bacillati</taxon>
        <taxon>Bacillota</taxon>
        <taxon>Clostridia</taxon>
        <taxon>Lachnospirales</taxon>
        <taxon>Lachnospiraceae</taxon>
        <taxon>Blautia</taxon>
    </lineage>
</organism>
<protein>
    <submittedName>
        <fullName evidence="2">Uncharacterized protein</fullName>
    </submittedName>
</protein>
<dbReference type="AlphaFoldDB" id="A0A9D2FS90"/>
<name>A0A9D2FS90_9FIRM</name>
<evidence type="ECO:0000313" key="2">
    <source>
        <dbReference type="EMBL" id="HIZ65545.1"/>
    </source>
</evidence>
<gene>
    <name evidence="2" type="ORF">H9809_06580</name>
</gene>
<comment type="caution">
    <text evidence="2">The sequence shown here is derived from an EMBL/GenBank/DDBJ whole genome shotgun (WGS) entry which is preliminary data.</text>
</comment>
<sequence>MFLLHAGVAGVAWPSILSRGFSALLITGLCFRKSLPIRYRWQWIFTWNSKLQNYHCGNPPGIFLAFCSGPSERCHWNCLGHVSGLDYPGHYPVIPPQTGEVEKLSNYMMFWRKALY</sequence>
<accession>A0A9D2FS90</accession>
<dbReference type="EMBL" id="DXBG01000160">
    <property type="protein sequence ID" value="HIZ65545.1"/>
    <property type="molecule type" value="Genomic_DNA"/>
</dbReference>
<evidence type="ECO:0000256" key="1">
    <source>
        <dbReference type="SAM" id="Phobius"/>
    </source>
</evidence>
<keyword evidence="1" id="KW-0472">Membrane</keyword>
<reference evidence="2" key="2">
    <citation type="submission" date="2021-04" db="EMBL/GenBank/DDBJ databases">
        <authorList>
            <person name="Gilroy R."/>
        </authorList>
    </citation>
    <scope>NUCLEOTIDE SEQUENCE</scope>
    <source>
        <strain evidence="2">1068</strain>
    </source>
</reference>
<reference evidence="2" key="1">
    <citation type="journal article" date="2021" name="PeerJ">
        <title>Extensive microbial diversity within the chicken gut microbiome revealed by metagenomics and culture.</title>
        <authorList>
            <person name="Gilroy R."/>
            <person name="Ravi A."/>
            <person name="Getino M."/>
            <person name="Pursley I."/>
            <person name="Horton D.L."/>
            <person name="Alikhan N.F."/>
            <person name="Baker D."/>
            <person name="Gharbi K."/>
            <person name="Hall N."/>
            <person name="Watson M."/>
            <person name="Adriaenssens E.M."/>
            <person name="Foster-Nyarko E."/>
            <person name="Jarju S."/>
            <person name="Secka A."/>
            <person name="Antonio M."/>
            <person name="Oren A."/>
            <person name="Chaudhuri R.R."/>
            <person name="La Ragione R."/>
            <person name="Hildebrand F."/>
            <person name="Pallen M.J."/>
        </authorList>
    </citation>
    <scope>NUCLEOTIDE SEQUENCE</scope>
    <source>
        <strain evidence="2">1068</strain>
    </source>
</reference>